<dbReference type="HOGENOM" id="CLU_535571_0_0_1"/>
<dbReference type="EMBL" id="AMQN01004578">
    <property type="status" value="NOT_ANNOTATED_CDS"/>
    <property type="molecule type" value="Genomic_DNA"/>
</dbReference>
<proteinExistence type="predicted"/>
<dbReference type="OMA" id="CISHLAN"/>
<dbReference type="EnsemblMetazoa" id="CapteT193779">
    <property type="protein sequence ID" value="CapteP193779"/>
    <property type="gene ID" value="CapteG193779"/>
</dbReference>
<keyword evidence="3" id="KW-1185">Reference proteome</keyword>
<accession>R7V9N9</accession>
<evidence type="ECO:0000313" key="2">
    <source>
        <dbReference type="EnsemblMetazoa" id="CapteP193779"/>
    </source>
</evidence>
<evidence type="ECO:0000313" key="1">
    <source>
        <dbReference type="EMBL" id="ELU15299.1"/>
    </source>
</evidence>
<organism evidence="1">
    <name type="scientific">Capitella teleta</name>
    <name type="common">Polychaete worm</name>
    <dbReference type="NCBI Taxonomy" id="283909"/>
    <lineage>
        <taxon>Eukaryota</taxon>
        <taxon>Metazoa</taxon>
        <taxon>Spiralia</taxon>
        <taxon>Lophotrochozoa</taxon>
        <taxon>Annelida</taxon>
        <taxon>Polychaeta</taxon>
        <taxon>Sedentaria</taxon>
        <taxon>Scolecida</taxon>
        <taxon>Capitellidae</taxon>
        <taxon>Capitella</taxon>
    </lineage>
</organism>
<sequence length="509" mass="57632">MSAPSHSTLAMHCESAIYLGGVRVKMFNMTIQVVPNGAASGEKLANRLSPSISTAVVLITVTPSGKPVTLHQRAMVLGTIAEHSLPFTLSPAITDLAKELARDPTALSALHMDHTSASYKLTHGLKKTWEDKLDVALCSTTFSLNLDKTTSKTNARVLGVLRYTAETVFEAVDNIFTQRNIPYCNLISMMIDSCGVMWGLKSGLETRIRLLRAPHLLDVDEDSCHTVHNACKKFAAPFSKLVEGLLGDLHTDHQWYVLHRWLSVYNVSLDTLRMWDALMLFYYAFLSKEAQRLYQKPVLDVIMKYGLSSEGRKRLKSIWAKGKNVTPEGRKKKERICEKVILKPTEILLINFWCSVLPLLKDYVLLFQKRDPMIHKLHDQQEETFRKFLTCFIKPEKLINFSAPKMKQLKLKQDSFLKKPFIGKATVDLLNRVDSKTRNDFYSKSSFNTMGGILSSKAPRTAVETYESYQCVKYHLKNANQSTKEMFYRKDVKNSAVDASHSGSQPQIR</sequence>
<gene>
    <name evidence="1" type="ORF">CAPTEDRAFT_193779</name>
</gene>
<dbReference type="EMBL" id="KB293867">
    <property type="protein sequence ID" value="ELU15299.1"/>
    <property type="molecule type" value="Genomic_DNA"/>
</dbReference>
<dbReference type="Proteomes" id="UP000014760">
    <property type="component" value="Unassembled WGS sequence"/>
</dbReference>
<dbReference type="PANTHER" id="PTHR37162">
    <property type="entry name" value="HAT FAMILY DIMERISATION DOMAINCONTAINING PROTEIN-RELATED"/>
    <property type="match status" value="1"/>
</dbReference>
<name>R7V9N9_CAPTE</name>
<dbReference type="PANTHER" id="PTHR37162:SF1">
    <property type="entry name" value="BED-TYPE DOMAIN-CONTAINING PROTEIN"/>
    <property type="match status" value="1"/>
</dbReference>
<reference evidence="1 3" key="2">
    <citation type="journal article" date="2013" name="Nature">
        <title>Insights into bilaterian evolution from three spiralian genomes.</title>
        <authorList>
            <person name="Simakov O."/>
            <person name="Marletaz F."/>
            <person name="Cho S.J."/>
            <person name="Edsinger-Gonzales E."/>
            <person name="Havlak P."/>
            <person name="Hellsten U."/>
            <person name="Kuo D.H."/>
            <person name="Larsson T."/>
            <person name="Lv J."/>
            <person name="Arendt D."/>
            <person name="Savage R."/>
            <person name="Osoegawa K."/>
            <person name="de Jong P."/>
            <person name="Grimwood J."/>
            <person name="Chapman J.A."/>
            <person name="Shapiro H."/>
            <person name="Aerts A."/>
            <person name="Otillar R.P."/>
            <person name="Terry A.Y."/>
            <person name="Boore J.L."/>
            <person name="Grigoriev I.V."/>
            <person name="Lindberg D.R."/>
            <person name="Seaver E.C."/>
            <person name="Weisblat D.A."/>
            <person name="Putnam N.H."/>
            <person name="Rokhsar D.S."/>
        </authorList>
    </citation>
    <scope>NUCLEOTIDE SEQUENCE</scope>
    <source>
        <strain evidence="1 3">I ESC-2004</strain>
    </source>
</reference>
<reference evidence="2" key="3">
    <citation type="submission" date="2015-06" db="UniProtKB">
        <authorList>
            <consortium name="EnsemblMetazoa"/>
        </authorList>
    </citation>
    <scope>IDENTIFICATION</scope>
</reference>
<protein>
    <submittedName>
        <fullName evidence="1 2">Uncharacterized protein</fullName>
    </submittedName>
</protein>
<dbReference type="AlphaFoldDB" id="R7V9N9"/>
<dbReference type="OrthoDB" id="6101015at2759"/>
<evidence type="ECO:0000313" key="3">
    <source>
        <dbReference type="Proteomes" id="UP000014760"/>
    </source>
</evidence>
<reference evidence="3" key="1">
    <citation type="submission" date="2012-12" db="EMBL/GenBank/DDBJ databases">
        <authorList>
            <person name="Hellsten U."/>
            <person name="Grimwood J."/>
            <person name="Chapman J.A."/>
            <person name="Shapiro H."/>
            <person name="Aerts A."/>
            <person name="Otillar R.P."/>
            <person name="Terry A.Y."/>
            <person name="Boore J.L."/>
            <person name="Simakov O."/>
            <person name="Marletaz F."/>
            <person name="Cho S.-J."/>
            <person name="Edsinger-Gonzales E."/>
            <person name="Havlak P."/>
            <person name="Kuo D.-H."/>
            <person name="Larsson T."/>
            <person name="Lv J."/>
            <person name="Arendt D."/>
            <person name="Savage R."/>
            <person name="Osoegawa K."/>
            <person name="de Jong P."/>
            <person name="Lindberg D.R."/>
            <person name="Seaver E.C."/>
            <person name="Weisblat D.A."/>
            <person name="Putnam N.H."/>
            <person name="Grigoriev I.V."/>
            <person name="Rokhsar D.S."/>
        </authorList>
    </citation>
    <scope>NUCLEOTIDE SEQUENCE</scope>
    <source>
        <strain evidence="3">I ESC-2004</strain>
    </source>
</reference>